<gene>
    <name evidence="1" type="ORF">OWV82_001635</name>
</gene>
<dbReference type="EMBL" id="CM051394">
    <property type="protein sequence ID" value="KAJ4728749.1"/>
    <property type="molecule type" value="Genomic_DNA"/>
</dbReference>
<organism evidence="1 2">
    <name type="scientific">Melia azedarach</name>
    <name type="common">Chinaberry tree</name>
    <dbReference type="NCBI Taxonomy" id="155640"/>
    <lineage>
        <taxon>Eukaryota</taxon>
        <taxon>Viridiplantae</taxon>
        <taxon>Streptophyta</taxon>
        <taxon>Embryophyta</taxon>
        <taxon>Tracheophyta</taxon>
        <taxon>Spermatophyta</taxon>
        <taxon>Magnoliopsida</taxon>
        <taxon>eudicotyledons</taxon>
        <taxon>Gunneridae</taxon>
        <taxon>Pentapetalae</taxon>
        <taxon>rosids</taxon>
        <taxon>malvids</taxon>
        <taxon>Sapindales</taxon>
        <taxon>Meliaceae</taxon>
        <taxon>Melia</taxon>
    </lineage>
</organism>
<dbReference type="Proteomes" id="UP001164539">
    <property type="component" value="Chromosome 1"/>
</dbReference>
<comment type="caution">
    <text evidence="1">The sequence shown here is derived from an EMBL/GenBank/DDBJ whole genome shotgun (WGS) entry which is preliminary data.</text>
</comment>
<name>A0ACC1Z044_MELAZ</name>
<protein>
    <submittedName>
        <fullName evidence="1">2-oxoglutarate (2OG) and Fe(II)-dependent oxygenase superfamily protein</fullName>
    </submittedName>
</protein>
<evidence type="ECO:0000313" key="1">
    <source>
        <dbReference type="EMBL" id="KAJ4728749.1"/>
    </source>
</evidence>
<keyword evidence="2" id="KW-1185">Reference proteome</keyword>
<proteinExistence type="predicted"/>
<accession>A0ACC1Z044</accession>
<sequence length="354" mass="39895">MDTTTEFGGSLPVENVQALASDNSRGIPMQYIRSEVSSDDVLDDRSVQIPVIDMSKLVNDQLLHDDDELAKLHLACKTWGFFQLINHGVSEKVIEKIKNDIQDFFKLPLEEKMVCAQLPNTIEGYGQAFVVSEDQKLDWGDMLFLLAQPVSMRSMRFWPTNPTSFRTSLDEYSLELQKVTICLLKMMARNLGLQPENFATLFDDGVQGIRMNYYPPCKQANKVMGLTPHSDATGLTILVQVNEVHGLQIKRNGKWVPIKPIPGAFIINIGDIIEIMSNGEYKSIEHRAVVHPEKERLSVAAFHNPSMKTTVGPLPDSIKDRAIYKSLTHEEFIKLVVANKLDGKNLLSHMKMEP</sequence>
<reference evidence="1 2" key="1">
    <citation type="journal article" date="2023" name="Science">
        <title>Complex scaffold remodeling in plant triterpene biosynthesis.</title>
        <authorList>
            <person name="De La Pena R."/>
            <person name="Hodgson H."/>
            <person name="Liu J.C."/>
            <person name="Stephenson M.J."/>
            <person name="Martin A.C."/>
            <person name="Owen C."/>
            <person name="Harkess A."/>
            <person name="Leebens-Mack J."/>
            <person name="Jimenez L.E."/>
            <person name="Osbourn A."/>
            <person name="Sattely E.S."/>
        </authorList>
    </citation>
    <scope>NUCLEOTIDE SEQUENCE [LARGE SCALE GENOMIC DNA]</scope>
    <source>
        <strain evidence="2">cv. JPN11</strain>
        <tissue evidence="1">Leaf</tissue>
    </source>
</reference>
<evidence type="ECO:0000313" key="2">
    <source>
        <dbReference type="Proteomes" id="UP001164539"/>
    </source>
</evidence>